<dbReference type="InterPro" id="IPR041863">
    <property type="entry name" value="PolD2_C"/>
</dbReference>
<keyword evidence="8" id="KW-0539">Nucleus</keyword>
<evidence type="ECO:0000256" key="7">
    <source>
        <dbReference type="ARBA" id="ARBA00022932"/>
    </source>
</evidence>
<dbReference type="GO" id="GO:0003887">
    <property type="term" value="F:DNA-directed DNA polymerase activity"/>
    <property type="evidence" value="ECO:0007669"/>
    <property type="project" value="UniProtKB-KW"/>
</dbReference>
<dbReference type="Gene3D" id="2.40.50.430">
    <property type="match status" value="1"/>
</dbReference>
<dbReference type="FunFam" id="3.60.21.50:FF:000006">
    <property type="entry name" value="DNA polymerase delta subunit 2, putative"/>
    <property type="match status" value="1"/>
</dbReference>
<dbReference type="PANTHER" id="PTHR10416:SF0">
    <property type="entry name" value="DNA POLYMERASE DELTA SUBUNIT 2"/>
    <property type="match status" value="1"/>
</dbReference>
<dbReference type="GO" id="GO:0006273">
    <property type="term" value="P:lagging strand elongation"/>
    <property type="evidence" value="ECO:0007669"/>
    <property type="project" value="UniProtKB-ARBA"/>
</dbReference>
<evidence type="ECO:0000256" key="1">
    <source>
        <dbReference type="ARBA" id="ARBA00004123"/>
    </source>
</evidence>
<keyword evidence="13" id="KW-1185">Reference proteome</keyword>
<comment type="similarity">
    <text evidence="2">Belongs to the DNA polymerase delta/II small subunit family.</text>
</comment>
<dbReference type="GO" id="GO:0003677">
    <property type="term" value="F:DNA binding"/>
    <property type="evidence" value="ECO:0007669"/>
    <property type="project" value="InterPro"/>
</dbReference>
<name>A0A9W8YP07_9PEZI</name>
<feature type="domain" description="DNA polymerase delta subunit OB-fold" evidence="11">
    <location>
        <begin position="48"/>
        <end position="184"/>
    </location>
</feature>
<proteinExistence type="inferred from homology"/>
<keyword evidence="4" id="KW-0808">Transferase</keyword>
<dbReference type="GO" id="GO:0006281">
    <property type="term" value="P:DNA repair"/>
    <property type="evidence" value="ECO:0007669"/>
    <property type="project" value="UniProtKB-ARBA"/>
</dbReference>
<evidence type="ECO:0000259" key="11">
    <source>
        <dbReference type="Pfam" id="PF18018"/>
    </source>
</evidence>
<evidence type="ECO:0000256" key="8">
    <source>
        <dbReference type="ARBA" id="ARBA00023242"/>
    </source>
</evidence>
<protein>
    <recommendedName>
        <fullName evidence="3">DNA-directed DNA polymerase</fullName>
        <ecNumber evidence="3">2.7.7.7</ecNumber>
    </recommendedName>
</protein>
<dbReference type="FunFam" id="2.40.50.430:FF:000002">
    <property type="entry name" value="DNA polymerase delta subunit"/>
    <property type="match status" value="1"/>
</dbReference>
<evidence type="ECO:0000259" key="10">
    <source>
        <dbReference type="Pfam" id="PF04042"/>
    </source>
</evidence>
<dbReference type="GO" id="GO:0043625">
    <property type="term" value="C:delta DNA polymerase complex"/>
    <property type="evidence" value="ECO:0007669"/>
    <property type="project" value="TreeGrafter"/>
</dbReference>
<reference evidence="12" key="1">
    <citation type="submission" date="2022-10" db="EMBL/GenBank/DDBJ databases">
        <title>Tapping the CABI collections for fungal endophytes: first genome assemblies for Collariella, Neodidymelliopsis, Ascochyta clinopodiicola, Didymella pomorum, Didymosphaeria variabile, Neocosmospora piperis and Neocucurbitaria cava.</title>
        <authorList>
            <person name="Hill R."/>
        </authorList>
    </citation>
    <scope>NUCLEOTIDE SEQUENCE</scope>
    <source>
        <strain evidence="12">IMI 355082</strain>
    </source>
</reference>
<dbReference type="Pfam" id="PF18018">
    <property type="entry name" value="DNA_pol_D_N"/>
    <property type="match status" value="1"/>
</dbReference>
<dbReference type="EC" id="2.7.7.7" evidence="3"/>
<dbReference type="AlphaFoldDB" id="A0A9W8YP07"/>
<evidence type="ECO:0000313" key="12">
    <source>
        <dbReference type="EMBL" id="KAJ4389185.1"/>
    </source>
</evidence>
<keyword evidence="7" id="KW-0239">DNA-directed DNA polymerase</keyword>
<accession>A0A9W8YP07</accession>
<dbReference type="PANTHER" id="PTHR10416">
    <property type="entry name" value="DNA POLYMERASE DELTA SUBUNIT 2"/>
    <property type="match status" value="1"/>
</dbReference>
<sequence>MVTLDEVQSQLLQKPSVDAPEVILERPESNYKPLDTFKLETGRSYQQQYADTYFLRLTEIKPAVEEMAEAAWEGTVIGGETAKKVNRVLDVRQGELCWVPGTIYVDMPLKPNILDDVSKDRWISAPTSVTRYFSDDDRDTVMLEDDSGRLRLTGSYLKSIMLVTGCIVAVMGTENSNGDFEVIDMKFADLAPQPDRWALINPAGTNGVGKGKKVANGEDVDMSDAPSGGSSGKIAIVSGLNFSGDDTSYALELNLLLEYLLGEALDPNAQAELSQISRLIIAGNSIAASNPHAAETATDKKATAKKYGYDQASYNALPSQILDDFLAELLPTLPVTLMPGEHDPANASFPQQPIHNAMFPRSRAFAATPGSKARGWFDAVTNPWEGELDGWRMLGTGGQNVDDIFKYVDSEDRLGMMEAMCRWRCSAPTAPDTLWSYPFQDDDPFVMKECPHVYFVGCQPEFGTKVISGPEGQQLRLIAVPSYSETKEIVLVDSETLDVSLVKISVS</sequence>
<dbReference type="InterPro" id="IPR040663">
    <property type="entry name" value="DNA_pol_D_N"/>
</dbReference>
<dbReference type="InterPro" id="IPR024826">
    <property type="entry name" value="DNA_pol_delta/II_ssu"/>
</dbReference>
<dbReference type="InterPro" id="IPR007185">
    <property type="entry name" value="DNA_pol_a/d/e_bsu"/>
</dbReference>
<evidence type="ECO:0000256" key="2">
    <source>
        <dbReference type="ARBA" id="ARBA00006035"/>
    </source>
</evidence>
<comment type="subcellular location">
    <subcellularLocation>
        <location evidence="1">Nucleus</location>
    </subcellularLocation>
</comment>
<dbReference type="Pfam" id="PF04042">
    <property type="entry name" value="DNA_pol_E_B"/>
    <property type="match status" value="1"/>
</dbReference>
<evidence type="ECO:0000256" key="3">
    <source>
        <dbReference type="ARBA" id="ARBA00012417"/>
    </source>
</evidence>
<evidence type="ECO:0000256" key="6">
    <source>
        <dbReference type="ARBA" id="ARBA00022705"/>
    </source>
</evidence>
<organism evidence="12 13">
    <name type="scientific">Gnomoniopsis smithogilvyi</name>
    <dbReference type="NCBI Taxonomy" id="1191159"/>
    <lineage>
        <taxon>Eukaryota</taxon>
        <taxon>Fungi</taxon>
        <taxon>Dikarya</taxon>
        <taxon>Ascomycota</taxon>
        <taxon>Pezizomycotina</taxon>
        <taxon>Sordariomycetes</taxon>
        <taxon>Sordariomycetidae</taxon>
        <taxon>Diaporthales</taxon>
        <taxon>Gnomoniaceae</taxon>
        <taxon>Gnomoniopsis</taxon>
    </lineage>
</organism>
<evidence type="ECO:0000256" key="4">
    <source>
        <dbReference type="ARBA" id="ARBA00022679"/>
    </source>
</evidence>
<evidence type="ECO:0000256" key="9">
    <source>
        <dbReference type="ARBA" id="ARBA00049244"/>
    </source>
</evidence>
<evidence type="ECO:0000313" key="13">
    <source>
        <dbReference type="Proteomes" id="UP001140453"/>
    </source>
</evidence>
<dbReference type="Proteomes" id="UP001140453">
    <property type="component" value="Unassembled WGS sequence"/>
</dbReference>
<evidence type="ECO:0000256" key="5">
    <source>
        <dbReference type="ARBA" id="ARBA00022695"/>
    </source>
</evidence>
<gene>
    <name evidence="12" type="primary">cdc1</name>
    <name evidence="12" type="ORF">N0V93_006648</name>
</gene>
<keyword evidence="6" id="KW-0235">DNA replication</keyword>
<feature type="domain" description="DNA polymerase alpha/delta/epsilon subunit B" evidence="10">
    <location>
        <begin position="234"/>
        <end position="464"/>
    </location>
</feature>
<dbReference type="Gene3D" id="3.60.21.50">
    <property type="match status" value="1"/>
</dbReference>
<dbReference type="CDD" id="cd07387">
    <property type="entry name" value="MPP_PolD2_C"/>
    <property type="match status" value="1"/>
</dbReference>
<dbReference type="EMBL" id="JAPEVB010000004">
    <property type="protein sequence ID" value="KAJ4389185.1"/>
    <property type="molecule type" value="Genomic_DNA"/>
</dbReference>
<comment type="catalytic activity">
    <reaction evidence="9">
        <text>DNA(n) + a 2'-deoxyribonucleoside 5'-triphosphate = DNA(n+1) + diphosphate</text>
        <dbReference type="Rhea" id="RHEA:22508"/>
        <dbReference type="Rhea" id="RHEA-COMP:17339"/>
        <dbReference type="Rhea" id="RHEA-COMP:17340"/>
        <dbReference type="ChEBI" id="CHEBI:33019"/>
        <dbReference type="ChEBI" id="CHEBI:61560"/>
        <dbReference type="ChEBI" id="CHEBI:173112"/>
        <dbReference type="EC" id="2.7.7.7"/>
    </reaction>
</comment>
<comment type="caution">
    <text evidence="12">The sequence shown here is derived from an EMBL/GenBank/DDBJ whole genome shotgun (WGS) entry which is preliminary data.</text>
</comment>
<dbReference type="OrthoDB" id="3763at2759"/>
<keyword evidence="5" id="KW-0548">Nucleotidyltransferase</keyword>